<evidence type="ECO:0000313" key="1">
    <source>
        <dbReference type="EMBL" id="HHJ80339.1"/>
    </source>
</evidence>
<dbReference type="InterPro" id="IPR053738">
    <property type="entry name" value="Lambda_capsid_assembly"/>
</dbReference>
<gene>
    <name evidence="1" type="ORF">ENJ65_01750</name>
</gene>
<dbReference type="Proteomes" id="UP000885832">
    <property type="component" value="Unassembled WGS sequence"/>
</dbReference>
<dbReference type="AlphaFoldDB" id="A0A832J2W8"/>
<dbReference type="Gene3D" id="3.90.1690.10">
    <property type="entry name" value="phage-related protein like domain"/>
    <property type="match status" value="1"/>
</dbReference>
<name>A0A832J2W8_9GAMM</name>
<reference evidence="1" key="1">
    <citation type="journal article" date="2020" name="mSystems">
        <title>Genome- and Community-Level Interaction Insights into Carbon Utilization and Element Cycling Functions of Hydrothermarchaeota in Hydrothermal Sediment.</title>
        <authorList>
            <person name="Zhou Z."/>
            <person name="Liu Y."/>
            <person name="Xu W."/>
            <person name="Pan J."/>
            <person name="Luo Z.H."/>
            <person name="Li M."/>
        </authorList>
    </citation>
    <scope>NUCLEOTIDE SEQUENCE [LARGE SCALE GENOMIC DNA]</scope>
    <source>
        <strain evidence="1">HyVt-505</strain>
    </source>
</reference>
<evidence type="ECO:0008006" key="2">
    <source>
        <dbReference type="Google" id="ProtNLM"/>
    </source>
</evidence>
<organism evidence="1">
    <name type="scientific">Candidatus Tenderia electrophaga</name>
    <dbReference type="NCBI Taxonomy" id="1748243"/>
    <lineage>
        <taxon>Bacteria</taxon>
        <taxon>Pseudomonadati</taxon>
        <taxon>Pseudomonadota</taxon>
        <taxon>Gammaproteobacteria</taxon>
        <taxon>Candidatus Tenderiales</taxon>
        <taxon>Candidatus Tenderiaceae</taxon>
        <taxon>Candidatus Tenderia</taxon>
    </lineage>
</organism>
<dbReference type="InterPro" id="IPR005564">
    <property type="entry name" value="Major_capsid_GpE"/>
</dbReference>
<sequence>MPTTAQRRVIDPILSNVVQGYKHPEHIGMALFPRVPVNVAGGKIIEFDKKAFQLYSTLRAPGTVTKRVQFGYEGKPFALENHALEAPVPREHQRDAIVVPGIDLATRAINGVMRVESLALENQQAGMARNAANYDANHQNTLAGTDQWSDYANSNPIKDVDDAKEAIRSSTGVYPNVMELSAKVFKVLKEHPSILDKIKYTQRGVVTAEILASVFDIAKVVIGKAIGFDDAGTTIDVWGKDVVLAYVPANPSGMEEPSYGYTYTMEGNPAVEQPYYEQQSKSWIYGTSYERAPVISGIASGFLIVNAVP</sequence>
<dbReference type="Pfam" id="PF03864">
    <property type="entry name" value="Phage_cap_E"/>
    <property type="match status" value="1"/>
</dbReference>
<comment type="caution">
    <text evidence="1">The sequence shown here is derived from an EMBL/GenBank/DDBJ whole genome shotgun (WGS) entry which is preliminary data.</text>
</comment>
<proteinExistence type="predicted"/>
<dbReference type="EMBL" id="DRNF01000111">
    <property type="protein sequence ID" value="HHJ80339.1"/>
    <property type="molecule type" value="Genomic_DNA"/>
</dbReference>
<protein>
    <recommendedName>
        <fullName evidence="2">Phage capsid protein</fullName>
    </recommendedName>
</protein>
<accession>A0A832J2W8</accession>